<sequence length="73" mass="8529">MMIFREEVGIDKLYRLSNAIIIFHLIQTVLAFICCLIKKNLTWGCILKWTASTLLFGPFSLQLIVPQRKYKLI</sequence>
<keyword evidence="1" id="KW-0812">Transmembrane</keyword>
<accession>A0A137P0L4</accession>
<protein>
    <submittedName>
        <fullName evidence="2">Uncharacterized protein</fullName>
    </submittedName>
</protein>
<dbReference type="EMBL" id="KQ964572">
    <property type="protein sequence ID" value="KXN68508.1"/>
    <property type="molecule type" value="Genomic_DNA"/>
</dbReference>
<evidence type="ECO:0000256" key="1">
    <source>
        <dbReference type="SAM" id="Phobius"/>
    </source>
</evidence>
<reference evidence="2 3" key="1">
    <citation type="journal article" date="2015" name="Genome Biol. Evol.">
        <title>Phylogenomic analyses indicate that early fungi evolved digesting cell walls of algal ancestors of land plants.</title>
        <authorList>
            <person name="Chang Y."/>
            <person name="Wang S."/>
            <person name="Sekimoto S."/>
            <person name="Aerts A.L."/>
            <person name="Choi C."/>
            <person name="Clum A."/>
            <person name="LaButti K.M."/>
            <person name="Lindquist E.A."/>
            <person name="Yee Ngan C."/>
            <person name="Ohm R.A."/>
            <person name="Salamov A.A."/>
            <person name="Grigoriev I.V."/>
            <person name="Spatafora J.W."/>
            <person name="Berbee M.L."/>
        </authorList>
    </citation>
    <scope>NUCLEOTIDE SEQUENCE [LARGE SCALE GENOMIC DNA]</scope>
    <source>
        <strain evidence="2 3">NRRL 28638</strain>
    </source>
</reference>
<keyword evidence="1" id="KW-1133">Transmembrane helix</keyword>
<name>A0A137P0L4_CONC2</name>
<dbReference type="InterPro" id="IPR028110">
    <property type="entry name" value="TMEM254"/>
</dbReference>
<feature type="transmembrane region" description="Helical" evidence="1">
    <location>
        <begin position="46"/>
        <end position="65"/>
    </location>
</feature>
<evidence type="ECO:0000313" key="3">
    <source>
        <dbReference type="Proteomes" id="UP000070444"/>
    </source>
</evidence>
<proteinExistence type="predicted"/>
<keyword evidence="3" id="KW-1185">Reference proteome</keyword>
<dbReference type="AlphaFoldDB" id="A0A137P0L4"/>
<dbReference type="Pfam" id="PF14934">
    <property type="entry name" value="TMEM254"/>
    <property type="match status" value="1"/>
</dbReference>
<evidence type="ECO:0000313" key="2">
    <source>
        <dbReference type="EMBL" id="KXN68508.1"/>
    </source>
</evidence>
<keyword evidence="1" id="KW-0472">Membrane</keyword>
<organism evidence="2 3">
    <name type="scientific">Conidiobolus coronatus (strain ATCC 28846 / CBS 209.66 / NRRL 28638)</name>
    <name type="common">Delacroixia coronata</name>
    <dbReference type="NCBI Taxonomy" id="796925"/>
    <lineage>
        <taxon>Eukaryota</taxon>
        <taxon>Fungi</taxon>
        <taxon>Fungi incertae sedis</taxon>
        <taxon>Zoopagomycota</taxon>
        <taxon>Entomophthoromycotina</taxon>
        <taxon>Entomophthoromycetes</taxon>
        <taxon>Entomophthorales</taxon>
        <taxon>Ancylistaceae</taxon>
        <taxon>Conidiobolus</taxon>
    </lineage>
</organism>
<dbReference type="Proteomes" id="UP000070444">
    <property type="component" value="Unassembled WGS sequence"/>
</dbReference>
<feature type="transmembrane region" description="Helical" evidence="1">
    <location>
        <begin position="21"/>
        <end position="40"/>
    </location>
</feature>
<gene>
    <name evidence="2" type="ORF">CONCODRAFT_79718</name>
</gene>